<dbReference type="RefSeq" id="WP_028126899.1">
    <property type="nucleotide sequence ID" value="NZ_PHNE01000001.1"/>
</dbReference>
<protein>
    <submittedName>
        <fullName evidence="2">Uncharacterized protein</fullName>
    </submittedName>
</protein>
<dbReference type="InterPro" id="IPR041073">
    <property type="entry name" value="MobL"/>
</dbReference>
<accession>A0A2S5RFQ4</accession>
<dbReference type="Pfam" id="PF18555">
    <property type="entry name" value="MobL"/>
    <property type="match status" value="1"/>
</dbReference>
<sequence length="773" mass="92506">MSETQKAIFKVIRFYDPNNKDQHLSSYYRGTKNGKNMTYLDYITRNQACIKKALPEKAMQVLEELEEARLGHRIGLVREWRQKYGASEKYLKEVMKIIDDRYNVWSDWNDRWETVNKRYGWNFKKKYFDNIKRWIDPKDDTLSKELKEKLWNEIKEFEKYEAKKHRVYEEFLKQKWGTGIYTNDAAWKSKGSFKFGEMSKKEFLSKKQEFLAMKKDDRLMWDTTLSFDKKFAEQNKLLTPEVIGKLIEKHIDQFFKENHLDPSRMFWGFSMHGNTNNPHVHLFFQEHTQKNGEWRLKGELTEESMSAFYQRVALNAQINTLYLQQMKSIQYETTKLLTEPIAGKFILSNDEKWSIHRDIVKMNELEVEVQNFKLKIENLLLFEPAKNNKTLETLQNQLESSQNNFNEAKENILLKHSVENLKLYFSTRVSLNFNETKIFEELSTYFLNDGTWNIYRDIQKISKLEIEIQNLKLEIENLLISGSIEGDKILETLQKQLESSQNNFNESKEKVSKLKTIDFAANLTKVNSLEWDQLRKKMVKGHEQENKNYFQWYDKMQNFLLPDQKYLRYENLTDEGKKIAIKYIEEMLLKNPETQNLWEKEKENIDLYTKELFKASFYNIGKKQTMKMQNLQILDNLDKVGVQIDTTKLYNSEINIDNVTKEQRNKLIQKEINNALWENNGFFYAKQANVLFGEIQNQKEQLDKKNKHSKKFNLNKAMNIANKAINNIFSFGSNKAAAEFEKEMDKIRKRFENNLEQYERAKRIALEQERMMR</sequence>
<name>A0A2S5RFQ4_9MOLU</name>
<dbReference type="AlphaFoldDB" id="A0A2S5RFQ4"/>
<gene>
    <name evidence="2" type="ORF">ELUCI_v1c02560</name>
</gene>
<feature type="coiled-coil region" evidence="1">
    <location>
        <begin position="461"/>
        <end position="510"/>
    </location>
</feature>
<feature type="coiled-coil region" evidence="1">
    <location>
        <begin position="737"/>
        <end position="768"/>
    </location>
</feature>
<dbReference type="Proteomes" id="UP000237865">
    <property type="component" value="Unassembled WGS sequence"/>
</dbReference>
<proteinExistence type="predicted"/>
<evidence type="ECO:0000313" key="3">
    <source>
        <dbReference type="Proteomes" id="UP000237865"/>
    </source>
</evidence>
<evidence type="ECO:0000313" key="2">
    <source>
        <dbReference type="EMBL" id="PPE05965.1"/>
    </source>
</evidence>
<reference evidence="2 3" key="1">
    <citation type="submission" date="2017-11" db="EMBL/GenBank/DDBJ databases">
        <title>Genome sequence of Entomoplasma lucivorax PIPN-2 (ATCC 49196).</title>
        <authorList>
            <person name="Lo W.-S."/>
            <person name="Gasparich G.E."/>
            <person name="Kuo C.-H."/>
        </authorList>
    </citation>
    <scope>NUCLEOTIDE SEQUENCE [LARGE SCALE GENOMIC DNA]</scope>
    <source>
        <strain evidence="2 3">PIPN-2</strain>
    </source>
</reference>
<keyword evidence="1" id="KW-0175">Coiled coil</keyword>
<comment type="caution">
    <text evidence="2">The sequence shown here is derived from an EMBL/GenBank/DDBJ whole genome shotgun (WGS) entry which is preliminary data.</text>
</comment>
<dbReference type="STRING" id="1399797.GCA_000518285_01656"/>
<evidence type="ECO:0000256" key="1">
    <source>
        <dbReference type="SAM" id="Coils"/>
    </source>
</evidence>
<dbReference type="EMBL" id="PHNE01000001">
    <property type="protein sequence ID" value="PPE05965.1"/>
    <property type="molecule type" value="Genomic_DNA"/>
</dbReference>
<keyword evidence="3" id="KW-1185">Reference proteome</keyword>
<organism evidence="2 3">
    <name type="scientific">Williamsoniiplasma lucivorax</name>
    <dbReference type="NCBI Taxonomy" id="209274"/>
    <lineage>
        <taxon>Bacteria</taxon>
        <taxon>Bacillati</taxon>
        <taxon>Mycoplasmatota</taxon>
        <taxon>Mollicutes</taxon>
        <taxon>Entomoplasmatales</taxon>
        <taxon>Williamsoniiplasma</taxon>
    </lineage>
</organism>